<reference evidence="2 3" key="1">
    <citation type="journal article" date="2017" name="PLoS Biol.">
        <title>The sea cucumber genome provides insights into morphological evolution and visceral regeneration.</title>
        <authorList>
            <person name="Zhang X."/>
            <person name="Sun L."/>
            <person name="Yuan J."/>
            <person name="Sun Y."/>
            <person name="Gao Y."/>
            <person name="Zhang L."/>
            <person name="Li S."/>
            <person name="Dai H."/>
            <person name="Hamel J.F."/>
            <person name="Liu C."/>
            <person name="Yu Y."/>
            <person name="Liu S."/>
            <person name="Lin W."/>
            <person name="Guo K."/>
            <person name="Jin S."/>
            <person name="Xu P."/>
            <person name="Storey K.B."/>
            <person name="Huan P."/>
            <person name="Zhang T."/>
            <person name="Zhou Y."/>
            <person name="Zhang J."/>
            <person name="Lin C."/>
            <person name="Li X."/>
            <person name="Xing L."/>
            <person name="Huo D."/>
            <person name="Sun M."/>
            <person name="Wang L."/>
            <person name="Mercier A."/>
            <person name="Li F."/>
            <person name="Yang H."/>
            <person name="Xiang J."/>
        </authorList>
    </citation>
    <scope>NUCLEOTIDE SEQUENCE [LARGE SCALE GENOMIC DNA]</scope>
    <source>
        <strain evidence="2">Shaxun</strain>
        <tissue evidence="2">Muscle</tissue>
    </source>
</reference>
<dbReference type="SUPFAM" id="SSF63570">
    <property type="entry name" value="PABC (PABP) domain"/>
    <property type="match status" value="3"/>
</dbReference>
<organism evidence="2 3">
    <name type="scientific">Stichopus japonicus</name>
    <name type="common">Sea cucumber</name>
    <dbReference type="NCBI Taxonomy" id="307972"/>
    <lineage>
        <taxon>Eukaryota</taxon>
        <taxon>Metazoa</taxon>
        <taxon>Echinodermata</taxon>
        <taxon>Eleutherozoa</taxon>
        <taxon>Echinozoa</taxon>
        <taxon>Holothuroidea</taxon>
        <taxon>Aspidochirotacea</taxon>
        <taxon>Aspidochirotida</taxon>
        <taxon>Stichopodidae</taxon>
        <taxon>Apostichopus</taxon>
    </lineage>
</organism>
<dbReference type="GO" id="GO:0090263">
    <property type="term" value="P:positive regulation of canonical Wnt signaling pathway"/>
    <property type="evidence" value="ECO:0007669"/>
    <property type="project" value="TreeGrafter"/>
</dbReference>
<name>A0A2G8JV38_STIJA</name>
<dbReference type="AlphaFoldDB" id="A0A2G8JV38"/>
<gene>
    <name evidence="2" type="ORF">BSL78_23576</name>
</gene>
<evidence type="ECO:0000259" key="1">
    <source>
        <dbReference type="PROSITE" id="PS51309"/>
    </source>
</evidence>
<dbReference type="GO" id="GO:0034450">
    <property type="term" value="F:ubiquitin-ubiquitin ligase activity"/>
    <property type="evidence" value="ECO:0007669"/>
    <property type="project" value="TreeGrafter"/>
</dbReference>
<dbReference type="OrthoDB" id="19742at2759"/>
<dbReference type="InterPro" id="IPR036053">
    <property type="entry name" value="PABP-dom"/>
</dbReference>
<dbReference type="Gene3D" id="1.10.1900.10">
    <property type="entry name" value="c-terminal domain of poly(a) binding protein"/>
    <property type="match status" value="3"/>
</dbReference>
<sequence>MDQQSLPTTKDILGEHLFGKVSLLEPNHAEHITGVLLGASNEDILLMLEDRAYLQSQIGGVKRVLRMQDNTEPKTVSSYVNPQMEKVAEELFVKVRDFTEDNAAKITGMILELDSTSVEHLLESPEDLTDAIDKAMKALNDSDHQHKAEKSLLAEELYLKVEQRQPDMASEITGMLLEMDTSSLQKLLSEPVLLDCKVAEAAAALKRT</sequence>
<evidence type="ECO:0000313" key="2">
    <source>
        <dbReference type="EMBL" id="PIK39569.1"/>
    </source>
</evidence>
<dbReference type="GO" id="GO:0003723">
    <property type="term" value="F:RNA binding"/>
    <property type="evidence" value="ECO:0007669"/>
    <property type="project" value="InterPro"/>
</dbReference>
<comment type="caution">
    <text evidence="2">The sequence shown here is derived from an EMBL/GenBank/DDBJ whole genome shotgun (WGS) entry which is preliminary data.</text>
</comment>
<proteinExistence type="predicted"/>
<dbReference type="Pfam" id="PF00658">
    <property type="entry name" value="MLLE"/>
    <property type="match status" value="3"/>
</dbReference>
<feature type="domain" description="PABC" evidence="1">
    <location>
        <begin position="67"/>
        <end position="144"/>
    </location>
</feature>
<dbReference type="SMART" id="SM00517">
    <property type="entry name" value="PolyA"/>
    <property type="match status" value="3"/>
</dbReference>
<dbReference type="GO" id="GO:0005737">
    <property type="term" value="C:cytoplasm"/>
    <property type="evidence" value="ECO:0007669"/>
    <property type="project" value="TreeGrafter"/>
</dbReference>
<dbReference type="PROSITE" id="PS51309">
    <property type="entry name" value="PABC"/>
    <property type="match status" value="1"/>
</dbReference>
<dbReference type="InterPro" id="IPR002004">
    <property type="entry name" value="PABP_HYD_C"/>
</dbReference>
<dbReference type="GO" id="GO:0005634">
    <property type="term" value="C:nucleus"/>
    <property type="evidence" value="ECO:0007669"/>
    <property type="project" value="TreeGrafter"/>
</dbReference>
<evidence type="ECO:0000313" key="3">
    <source>
        <dbReference type="Proteomes" id="UP000230750"/>
    </source>
</evidence>
<dbReference type="PANTHER" id="PTHR46276:SF1">
    <property type="entry name" value="E3 UBIQUITIN-PROTEIN LIGASE UBR5"/>
    <property type="match status" value="1"/>
</dbReference>
<dbReference type="GO" id="GO:0000209">
    <property type="term" value="P:protein polyubiquitination"/>
    <property type="evidence" value="ECO:0007669"/>
    <property type="project" value="TreeGrafter"/>
</dbReference>
<dbReference type="Proteomes" id="UP000230750">
    <property type="component" value="Unassembled WGS sequence"/>
</dbReference>
<accession>A0A2G8JV38</accession>
<dbReference type="STRING" id="307972.A0A2G8JV38"/>
<dbReference type="PANTHER" id="PTHR46276">
    <property type="entry name" value="E3 UBIQUITIN-PROTEIN LIGASE UBR5"/>
    <property type="match status" value="1"/>
</dbReference>
<keyword evidence="3" id="KW-1185">Reference proteome</keyword>
<protein>
    <recommendedName>
        <fullName evidence="1">PABC domain-containing protein</fullName>
    </recommendedName>
</protein>
<dbReference type="EMBL" id="MRZV01001225">
    <property type="protein sequence ID" value="PIK39569.1"/>
    <property type="molecule type" value="Genomic_DNA"/>
</dbReference>